<reference evidence="3 4" key="1">
    <citation type="journal article" date="2016" name="Genome Announc.">
        <title>Draft Genome Sequences of Five Rapidly Growing Mycobacterium Species, M. thermoresistibile, M. fortuitum subsp. acetamidolyticum, M. canariasense, M. brisbanense, and M. novocastrense.</title>
        <authorList>
            <person name="Katahira K."/>
            <person name="Ogura Y."/>
            <person name="Gotoh Y."/>
            <person name="Hayashi T."/>
        </authorList>
    </citation>
    <scope>NUCLEOTIDE SEQUENCE [LARGE SCALE GENOMIC DNA]</scope>
    <source>
        <strain evidence="3 4">JCM18114</strain>
    </source>
</reference>
<feature type="region of interest" description="Disordered" evidence="1">
    <location>
        <begin position="211"/>
        <end position="240"/>
    </location>
</feature>
<feature type="region of interest" description="Disordered" evidence="1">
    <location>
        <begin position="381"/>
        <end position="438"/>
    </location>
</feature>
<feature type="domain" description="HNH nuclease" evidence="2">
    <location>
        <begin position="283"/>
        <end position="334"/>
    </location>
</feature>
<proteinExistence type="predicted"/>
<comment type="caution">
    <text evidence="3">The sequence shown here is derived from an EMBL/GenBank/DDBJ whole genome shotgun (WGS) entry which is preliminary data.</text>
</comment>
<evidence type="ECO:0000313" key="4">
    <source>
        <dbReference type="Proteomes" id="UP000069773"/>
    </source>
</evidence>
<name>A0ABQ0KFF1_MYCNV</name>
<dbReference type="Pfam" id="PF02720">
    <property type="entry name" value="DUF222"/>
    <property type="match status" value="1"/>
</dbReference>
<dbReference type="InterPro" id="IPR003870">
    <property type="entry name" value="DUF222"/>
</dbReference>
<feature type="compositionally biased region" description="Basic and acidic residues" evidence="1">
    <location>
        <begin position="429"/>
        <end position="438"/>
    </location>
</feature>
<protein>
    <recommendedName>
        <fullName evidence="2">HNH nuclease domain-containing protein</fullName>
    </recommendedName>
</protein>
<dbReference type="CDD" id="cd00085">
    <property type="entry name" value="HNHc"/>
    <property type="match status" value="1"/>
</dbReference>
<dbReference type="Proteomes" id="UP000069773">
    <property type="component" value="Unassembled WGS sequence"/>
</dbReference>
<dbReference type="InterPro" id="IPR003615">
    <property type="entry name" value="HNH_nuc"/>
</dbReference>
<dbReference type="SMART" id="SM00507">
    <property type="entry name" value="HNHc"/>
    <property type="match status" value="1"/>
</dbReference>
<dbReference type="EMBL" id="BCTA01000021">
    <property type="protein sequence ID" value="GAT08283.1"/>
    <property type="molecule type" value="Genomic_DNA"/>
</dbReference>
<evidence type="ECO:0000259" key="2">
    <source>
        <dbReference type="SMART" id="SM00507"/>
    </source>
</evidence>
<organism evidence="3 4">
    <name type="scientific">Mycolicibacterium novocastrense</name>
    <name type="common">Mycobacterium novocastrense</name>
    <dbReference type="NCBI Taxonomy" id="59813"/>
    <lineage>
        <taxon>Bacteria</taxon>
        <taxon>Bacillati</taxon>
        <taxon>Actinomycetota</taxon>
        <taxon>Actinomycetes</taxon>
        <taxon>Mycobacteriales</taxon>
        <taxon>Mycobacteriaceae</taxon>
        <taxon>Mycolicibacterium</taxon>
    </lineage>
</organism>
<gene>
    <name evidence="3" type="ORF">RMCN_1416</name>
</gene>
<accession>A0ABQ0KFF1</accession>
<evidence type="ECO:0000313" key="3">
    <source>
        <dbReference type="EMBL" id="GAT08283.1"/>
    </source>
</evidence>
<evidence type="ECO:0000256" key="1">
    <source>
        <dbReference type="SAM" id="MobiDB-lite"/>
    </source>
</evidence>
<keyword evidence="4" id="KW-1185">Reference proteome</keyword>
<feature type="compositionally biased region" description="Low complexity" evidence="1">
    <location>
        <begin position="228"/>
        <end position="238"/>
    </location>
</feature>
<sequence length="438" mass="47151">MDLAAAEVAAAQGVSLGVASHQLLLADDLRQRLPRVAEVMATGAISYRTVAAVAHRSRLVRDAGALAKLDAELAAHLTQWATLSIDKLHTAIDTCVDRYDPAAVRRTEYAARGRHLDVHDPRDGSGTAAIDGILLAADAEALDARLDAMAAAVCEHDPRTTEQRRSDALGALGHGADRLACACARPDCEAAAPTPNAVHIHVIARGESLTDDTPAQLHGHVAHPQPDEAPTAPAATDPGYLMGTGGLLPAPLLAGTLARTATIQPVIHPGQAGPEPRYRPSEKLAWFVRCRDMTCRFPGCDVPATACDVDHTIAYPAGPTQASNLKCLCRQHHLLKTFAGWRDVQHPDGTIEWTSRHGQTYTTHPGSRLLFPELCRPTSPTVIDHHTEGAPDQARSLKMPRRKQTRAQARAQAIDHERRDNQTYVDAQLAERNKPPPF</sequence>